<dbReference type="Pfam" id="PF13519">
    <property type="entry name" value="VWA_2"/>
    <property type="match status" value="1"/>
</dbReference>
<dbReference type="STRING" id="1121322.SAMN02745136_03316"/>
<evidence type="ECO:0000259" key="1">
    <source>
        <dbReference type="PROSITE" id="PS50234"/>
    </source>
</evidence>
<dbReference type="SUPFAM" id="SSF53300">
    <property type="entry name" value="vWA-like"/>
    <property type="match status" value="1"/>
</dbReference>
<dbReference type="EMBL" id="FRAC01000017">
    <property type="protein sequence ID" value="SHK77586.1"/>
    <property type="molecule type" value="Genomic_DNA"/>
</dbReference>
<proteinExistence type="predicted"/>
<dbReference type="InterPro" id="IPR002035">
    <property type="entry name" value="VWF_A"/>
</dbReference>
<reference evidence="2 3" key="1">
    <citation type="submission" date="2016-11" db="EMBL/GenBank/DDBJ databases">
        <authorList>
            <person name="Jaros S."/>
            <person name="Januszkiewicz K."/>
            <person name="Wedrychowicz H."/>
        </authorList>
    </citation>
    <scope>NUCLEOTIDE SEQUENCE [LARGE SCALE GENOMIC DNA]</scope>
    <source>
        <strain evidence="2 3">DSM 15929</strain>
    </source>
</reference>
<protein>
    <submittedName>
        <fullName evidence="2">Uncharacterized conserved protein YegL, contains vWA domain of TerY type</fullName>
    </submittedName>
</protein>
<gene>
    <name evidence="2" type="ORF">SAMN02745136_03316</name>
</gene>
<organism evidence="2 3">
    <name type="scientific">Anaerocolumna jejuensis DSM 15929</name>
    <dbReference type="NCBI Taxonomy" id="1121322"/>
    <lineage>
        <taxon>Bacteria</taxon>
        <taxon>Bacillati</taxon>
        <taxon>Bacillota</taxon>
        <taxon>Clostridia</taxon>
        <taxon>Lachnospirales</taxon>
        <taxon>Lachnospiraceae</taxon>
        <taxon>Anaerocolumna</taxon>
    </lineage>
</organism>
<dbReference type="Gene3D" id="3.40.50.410">
    <property type="entry name" value="von Willebrand factor, type A domain"/>
    <property type="match status" value="1"/>
</dbReference>
<dbReference type="OrthoDB" id="9806395at2"/>
<evidence type="ECO:0000313" key="3">
    <source>
        <dbReference type="Proteomes" id="UP000184386"/>
    </source>
</evidence>
<dbReference type="Proteomes" id="UP000184386">
    <property type="component" value="Unassembled WGS sequence"/>
</dbReference>
<dbReference type="AlphaFoldDB" id="A0A1M6V8F4"/>
<dbReference type="InterPro" id="IPR036465">
    <property type="entry name" value="vWFA_dom_sf"/>
</dbReference>
<name>A0A1M6V8F4_9FIRM</name>
<evidence type="ECO:0000313" key="2">
    <source>
        <dbReference type="EMBL" id="SHK77586.1"/>
    </source>
</evidence>
<feature type="domain" description="VWFA" evidence="1">
    <location>
        <begin position="15"/>
        <end position="205"/>
    </location>
</feature>
<dbReference type="SMART" id="SM00327">
    <property type="entry name" value="VWA"/>
    <property type="match status" value="1"/>
</dbReference>
<dbReference type="RefSeq" id="WP_073277942.1">
    <property type="nucleotide sequence ID" value="NZ_FRAC01000017.1"/>
</dbReference>
<keyword evidence="3" id="KW-1185">Reference proteome</keyword>
<sequence length="232" mass="26010">MGLNDFSITKERALPIFILADTSGSMEGEKIQAVNKAIQEMIVTLRNVNDIRGVFKISIITFGEDKVTVQQYPTDVNDLEFEELKAVGRTPMGEAISVVTELIEDKEIIKSKDYLPTVVLISDGYPTDYLGGTNATIDDYLKWEPIKNMQESERSKKCMRVAMSVDSSTDLNMLRAFLNNGSKPMSAVDASDIAKAFQWITMSSINRMSSTNPNDIQSFLKWDDKDEDEVII</sequence>
<accession>A0A1M6V8F4</accession>
<dbReference type="PROSITE" id="PS50234">
    <property type="entry name" value="VWFA"/>
    <property type="match status" value="1"/>
</dbReference>